<proteinExistence type="predicted"/>
<dbReference type="SUPFAM" id="SSF82199">
    <property type="entry name" value="SET domain"/>
    <property type="match status" value="1"/>
</dbReference>
<name>A0ABQ8FZ70_9PEZI</name>
<dbReference type="CDD" id="cd19180">
    <property type="entry name" value="SET_SpSET10-like"/>
    <property type="match status" value="1"/>
</dbReference>
<dbReference type="InterPro" id="IPR050600">
    <property type="entry name" value="SETD3_SETD6_MTase"/>
</dbReference>
<evidence type="ECO:0000313" key="2">
    <source>
        <dbReference type="EMBL" id="KAH7036804.1"/>
    </source>
</evidence>
<dbReference type="PROSITE" id="PS50280">
    <property type="entry name" value="SET"/>
    <property type="match status" value="1"/>
</dbReference>
<comment type="caution">
    <text evidence="2">The sequence shown here is derived from an EMBL/GenBank/DDBJ whole genome shotgun (WGS) entry which is preliminary data.</text>
</comment>
<keyword evidence="3" id="KW-1185">Reference proteome</keyword>
<protein>
    <recommendedName>
        <fullName evidence="1">SET domain-containing protein</fullName>
    </recommendedName>
</protein>
<dbReference type="PANTHER" id="PTHR13271:SF147">
    <property type="entry name" value="PROTEIN-LYSINE N-METHYLTRANSFERASE EFM1-RELATED"/>
    <property type="match status" value="1"/>
</dbReference>
<evidence type="ECO:0000313" key="3">
    <source>
        <dbReference type="Proteomes" id="UP000774617"/>
    </source>
</evidence>
<evidence type="ECO:0000259" key="1">
    <source>
        <dbReference type="PROSITE" id="PS50280"/>
    </source>
</evidence>
<dbReference type="InterPro" id="IPR046341">
    <property type="entry name" value="SET_dom_sf"/>
</dbReference>
<dbReference type="EMBL" id="JAGTJR010000034">
    <property type="protein sequence ID" value="KAH7036804.1"/>
    <property type="molecule type" value="Genomic_DNA"/>
</dbReference>
<reference evidence="2 3" key="1">
    <citation type="journal article" date="2021" name="Nat. Commun.">
        <title>Genetic determinants of endophytism in the Arabidopsis root mycobiome.</title>
        <authorList>
            <person name="Mesny F."/>
            <person name="Miyauchi S."/>
            <person name="Thiergart T."/>
            <person name="Pickel B."/>
            <person name="Atanasova L."/>
            <person name="Karlsson M."/>
            <person name="Huettel B."/>
            <person name="Barry K.W."/>
            <person name="Haridas S."/>
            <person name="Chen C."/>
            <person name="Bauer D."/>
            <person name="Andreopoulos W."/>
            <person name="Pangilinan J."/>
            <person name="LaButti K."/>
            <person name="Riley R."/>
            <person name="Lipzen A."/>
            <person name="Clum A."/>
            <person name="Drula E."/>
            <person name="Henrissat B."/>
            <person name="Kohler A."/>
            <person name="Grigoriev I.V."/>
            <person name="Martin F.M."/>
            <person name="Hacquard S."/>
        </authorList>
    </citation>
    <scope>NUCLEOTIDE SEQUENCE [LARGE SCALE GENOMIC DNA]</scope>
    <source>
        <strain evidence="2 3">MPI-SDFR-AT-0080</strain>
    </source>
</reference>
<accession>A0ABQ8FZ70</accession>
<feature type="domain" description="SET" evidence="1">
    <location>
        <begin position="78"/>
        <end position="250"/>
    </location>
</feature>
<dbReference type="Gene3D" id="3.90.1410.10">
    <property type="entry name" value="set domain protein methyltransferase, domain 1"/>
    <property type="match status" value="1"/>
</dbReference>
<dbReference type="InterPro" id="IPR001214">
    <property type="entry name" value="SET_dom"/>
</dbReference>
<gene>
    <name evidence="2" type="ORF">B0J12DRAFT_678068</name>
</gene>
<dbReference type="InterPro" id="IPR044432">
    <property type="entry name" value="Set10/Efm1_SET"/>
</dbReference>
<sequence length="574" mass="65142">MAKTTEESISRLVDWFVQNGGFVHPGIQFCQDSAGGIAAFAREDLSDLSNGGLHLLTCPLKLQLSYRQAPEVVQGLLPNNVLSNIALIKELLLGEKSLWAPYINCLPKSEQLNTPIYFAEEMTQEAINGRRNDTAWLLGTNLDKSWRPRKEQWEEEWKNAVSVLKKQGIATEGYTWDAYAWAATIFTSRSFISDPGLSKESSQYAVLMPVIDLLNHRFPTKVAWFFNEGNFQFITEEPVPKGHEIFNNYGGKGNEELLNGYGFCIPNNHCDEVAIRFGQLPPPITSTLEEILGEWNPAQSHYIRGHDHFLGLYPISLPDHPEAKTSGIPPTIWAVMEVLKKFQDSQQGQRAQWRSTLSARCDLLEILATKYDNIDQYCDFLPESPRNLKQQYAKIYRENQMRILKENHGDVKKLVEKANFISLDYAVQVLKGEQAEVDGKSWELALEIIFKTDDLASIREQGVEREVWILWLCAAWLSIFGNYGGKSTRISTWINDLLESHPYDETSSDSHLPVAIRQLRAHAEGIWQDAKFGAGLYNWAGKVVDAEARMLAYLDEEANNGKLLICMKEDRSSF</sequence>
<dbReference type="PANTHER" id="PTHR13271">
    <property type="entry name" value="UNCHARACTERIZED PUTATIVE METHYLTRANSFERASE"/>
    <property type="match status" value="1"/>
</dbReference>
<organism evidence="2 3">
    <name type="scientific">Macrophomina phaseolina</name>
    <dbReference type="NCBI Taxonomy" id="35725"/>
    <lineage>
        <taxon>Eukaryota</taxon>
        <taxon>Fungi</taxon>
        <taxon>Dikarya</taxon>
        <taxon>Ascomycota</taxon>
        <taxon>Pezizomycotina</taxon>
        <taxon>Dothideomycetes</taxon>
        <taxon>Dothideomycetes incertae sedis</taxon>
        <taxon>Botryosphaeriales</taxon>
        <taxon>Botryosphaeriaceae</taxon>
        <taxon>Macrophomina</taxon>
    </lineage>
</organism>
<dbReference type="Proteomes" id="UP000774617">
    <property type="component" value="Unassembled WGS sequence"/>
</dbReference>